<protein>
    <submittedName>
        <fullName evidence="1">Uncharacterized protein</fullName>
    </submittedName>
</protein>
<dbReference type="EMBL" id="HBUF01645851">
    <property type="protein sequence ID" value="CAG6785910.1"/>
    <property type="molecule type" value="Transcribed_RNA"/>
</dbReference>
<dbReference type="EMBL" id="HBUF01645852">
    <property type="protein sequence ID" value="CAG6785911.1"/>
    <property type="molecule type" value="Transcribed_RNA"/>
</dbReference>
<name>A0A8D8R5G2_9HEMI</name>
<dbReference type="EMBL" id="HBUF01133328">
    <property type="protein sequence ID" value="CAG6644709.1"/>
    <property type="molecule type" value="Transcribed_RNA"/>
</dbReference>
<proteinExistence type="predicted"/>
<sequence length="108" mass="12299">MSCICDCTCEQGGFINGLMCVQKDCGKILPMAFCSAHHHVLCKYHHYLGYCPKCLDTNIVLITDPKDVVFVRKMCIYMRANGIIDNRGYLKENHPQENQTHSTELNES</sequence>
<dbReference type="AlphaFoldDB" id="A0A8D8R5G2"/>
<organism evidence="1">
    <name type="scientific">Cacopsylla melanoneura</name>
    <dbReference type="NCBI Taxonomy" id="428564"/>
    <lineage>
        <taxon>Eukaryota</taxon>
        <taxon>Metazoa</taxon>
        <taxon>Ecdysozoa</taxon>
        <taxon>Arthropoda</taxon>
        <taxon>Hexapoda</taxon>
        <taxon>Insecta</taxon>
        <taxon>Pterygota</taxon>
        <taxon>Neoptera</taxon>
        <taxon>Paraneoptera</taxon>
        <taxon>Hemiptera</taxon>
        <taxon>Sternorrhyncha</taxon>
        <taxon>Psylloidea</taxon>
        <taxon>Psyllidae</taxon>
        <taxon>Psyllinae</taxon>
        <taxon>Cacopsylla</taxon>
    </lineage>
</organism>
<reference evidence="1" key="1">
    <citation type="submission" date="2021-05" db="EMBL/GenBank/DDBJ databases">
        <authorList>
            <person name="Alioto T."/>
            <person name="Alioto T."/>
            <person name="Gomez Garrido J."/>
        </authorList>
    </citation>
    <scope>NUCLEOTIDE SEQUENCE</scope>
</reference>
<accession>A0A8D8R5G2</accession>
<evidence type="ECO:0000313" key="1">
    <source>
        <dbReference type="EMBL" id="CAG6644709.1"/>
    </source>
</evidence>